<feature type="signal peptide" evidence="1">
    <location>
        <begin position="1"/>
        <end position="25"/>
    </location>
</feature>
<dbReference type="RefSeq" id="WP_130109767.1">
    <property type="nucleotide sequence ID" value="NZ_CP035806.1"/>
</dbReference>
<dbReference type="Pfam" id="PF13416">
    <property type="entry name" value="SBP_bac_8"/>
    <property type="match status" value="1"/>
</dbReference>
<dbReference type="EMBL" id="CP035806">
    <property type="protein sequence ID" value="QBE48632.1"/>
    <property type="molecule type" value="Genomic_DNA"/>
</dbReference>
<keyword evidence="1" id="KW-0732">Signal</keyword>
<feature type="chain" id="PRO_5020193539" evidence="1">
    <location>
        <begin position="26"/>
        <end position="443"/>
    </location>
</feature>
<protein>
    <submittedName>
        <fullName evidence="2">Extracellular solute-binding protein</fullName>
    </submittedName>
</protein>
<dbReference type="KEGG" id="ltr:EVS81_07140"/>
<dbReference type="Proteomes" id="UP000289260">
    <property type="component" value="Chromosome"/>
</dbReference>
<evidence type="ECO:0000256" key="1">
    <source>
        <dbReference type="SAM" id="SignalP"/>
    </source>
</evidence>
<dbReference type="InterPro" id="IPR006059">
    <property type="entry name" value="SBP"/>
</dbReference>
<reference evidence="2 3" key="1">
    <citation type="submission" date="2019-02" db="EMBL/GenBank/DDBJ databases">
        <authorList>
            <person name="Sun L."/>
            <person name="Pan D."/>
            <person name="Wu X."/>
        </authorList>
    </citation>
    <scope>NUCLEOTIDE SEQUENCE [LARGE SCALE GENOMIC DNA]</scope>
    <source>
        <strain evidence="2 3">JW-1</strain>
    </source>
</reference>
<accession>A0A4P6KEE9</accession>
<dbReference type="OrthoDB" id="2507686at2"/>
<evidence type="ECO:0000313" key="3">
    <source>
        <dbReference type="Proteomes" id="UP000289260"/>
    </source>
</evidence>
<dbReference type="PROSITE" id="PS51257">
    <property type="entry name" value="PROKAR_LIPOPROTEIN"/>
    <property type="match status" value="1"/>
</dbReference>
<organism evidence="2 3">
    <name type="scientific">Leucobacter triazinivorans</name>
    <dbReference type="NCBI Taxonomy" id="1784719"/>
    <lineage>
        <taxon>Bacteria</taxon>
        <taxon>Bacillati</taxon>
        <taxon>Actinomycetota</taxon>
        <taxon>Actinomycetes</taxon>
        <taxon>Micrococcales</taxon>
        <taxon>Microbacteriaceae</taxon>
        <taxon>Leucobacter</taxon>
    </lineage>
</organism>
<name>A0A4P6KEE9_9MICO</name>
<dbReference type="PANTHER" id="PTHR43649:SF12">
    <property type="entry name" value="DIACETYLCHITOBIOSE BINDING PROTEIN DASA"/>
    <property type="match status" value="1"/>
</dbReference>
<dbReference type="PANTHER" id="PTHR43649">
    <property type="entry name" value="ARABINOSE-BINDING PROTEIN-RELATED"/>
    <property type="match status" value="1"/>
</dbReference>
<sequence>MKRKFTGLAAAAAASALLFAGCAQSTPSEDGGGGDAGESITLWLIGGDTPDELRDYLTTEFAEQTGATLEIEEQTWGDIITNLTTKLPDPNNTPDVTEIGNTQSPTFTNAGAFLDISDMYEELGGDQLLQSFVDVGAVDGANYTLPYYFGSRYVFARSDVFAEAGVEQPQTLDEFNAAVQKIAQENPRGIENFSGFWLGGQDWRNGISWIFANGGDIAQYRDGEWVATLDSPESLTGLQQLQDLYRNASMAPNDAKDESIWTYINDSDTRDDAETTLGAASILAPGWAHWSIGDLVEGEDGEPVREWNDDTFAAYPLPGNDGEPAPVFAGGSNIGISAQTQHPELSKELMRIIFSEEYQTLLGENGLGPANSEYTSSLGDDQFATALIDSASNSKLTPAAPGWAAIEAKNVMEEFFAQIRDAEDLEQLAKDTNAELDALLNQQ</sequence>
<proteinExistence type="predicted"/>
<dbReference type="AlphaFoldDB" id="A0A4P6KEE9"/>
<dbReference type="InterPro" id="IPR050490">
    <property type="entry name" value="Bact_solute-bd_prot1"/>
</dbReference>
<keyword evidence="3" id="KW-1185">Reference proteome</keyword>
<gene>
    <name evidence="2" type="ORF">EVS81_07140</name>
</gene>
<evidence type="ECO:0000313" key="2">
    <source>
        <dbReference type="EMBL" id="QBE48632.1"/>
    </source>
</evidence>
<dbReference type="Gene3D" id="3.40.190.10">
    <property type="entry name" value="Periplasmic binding protein-like II"/>
    <property type="match status" value="1"/>
</dbReference>
<dbReference type="SUPFAM" id="SSF53850">
    <property type="entry name" value="Periplasmic binding protein-like II"/>
    <property type="match status" value="1"/>
</dbReference>